<comment type="caution">
    <text evidence="1">The sequence shown here is derived from an EMBL/GenBank/DDBJ whole genome shotgun (WGS) entry which is preliminary data.</text>
</comment>
<evidence type="ECO:0000313" key="2">
    <source>
        <dbReference type="Proteomes" id="UP001501074"/>
    </source>
</evidence>
<proteinExistence type="predicted"/>
<protein>
    <submittedName>
        <fullName evidence="1">Uncharacterized protein</fullName>
    </submittedName>
</protein>
<dbReference type="Proteomes" id="UP001501074">
    <property type="component" value="Unassembled WGS sequence"/>
</dbReference>
<organism evidence="1 2">
    <name type="scientific">Kineosporia mesophila</name>
    <dbReference type="NCBI Taxonomy" id="566012"/>
    <lineage>
        <taxon>Bacteria</taxon>
        <taxon>Bacillati</taxon>
        <taxon>Actinomycetota</taxon>
        <taxon>Actinomycetes</taxon>
        <taxon>Kineosporiales</taxon>
        <taxon>Kineosporiaceae</taxon>
        <taxon>Kineosporia</taxon>
    </lineage>
</organism>
<dbReference type="EMBL" id="BAAAZO010000011">
    <property type="protein sequence ID" value="GAA3630974.1"/>
    <property type="molecule type" value="Genomic_DNA"/>
</dbReference>
<reference evidence="2" key="1">
    <citation type="journal article" date="2019" name="Int. J. Syst. Evol. Microbiol.">
        <title>The Global Catalogue of Microorganisms (GCM) 10K type strain sequencing project: providing services to taxonomists for standard genome sequencing and annotation.</title>
        <authorList>
            <consortium name="The Broad Institute Genomics Platform"/>
            <consortium name="The Broad Institute Genome Sequencing Center for Infectious Disease"/>
            <person name="Wu L."/>
            <person name="Ma J."/>
        </authorList>
    </citation>
    <scope>NUCLEOTIDE SEQUENCE [LARGE SCALE GENOMIC DNA]</scope>
    <source>
        <strain evidence="2">JCM 16902</strain>
    </source>
</reference>
<sequence>MGVTGGPGDQTNVIMTALPGSPDEQKLDLLRVLGLQELQNPTPG</sequence>
<keyword evidence="2" id="KW-1185">Reference proteome</keyword>
<accession>A0ABP7AFM7</accession>
<name>A0ABP7AFM7_9ACTN</name>
<evidence type="ECO:0000313" key="1">
    <source>
        <dbReference type="EMBL" id="GAA3630974.1"/>
    </source>
</evidence>
<gene>
    <name evidence="1" type="ORF">GCM10022223_56130</name>
</gene>